<reference evidence="2" key="1">
    <citation type="submission" date="2021-01" db="EMBL/GenBank/DDBJ databases">
        <authorList>
            <person name="Corre E."/>
            <person name="Pelletier E."/>
            <person name="Niang G."/>
            <person name="Scheremetjew M."/>
            <person name="Finn R."/>
            <person name="Kale V."/>
            <person name="Holt S."/>
            <person name="Cochrane G."/>
            <person name="Meng A."/>
            <person name="Brown T."/>
            <person name="Cohen L."/>
        </authorList>
    </citation>
    <scope>NUCLEOTIDE SEQUENCE</scope>
</reference>
<sequence length="228" mass="26311">MSTAHYGRAVPLALRRFVRLPCTKHVFDGPSEQLALPSGMPSGLHVVLLLSRRRHIEHADSWLSVREVWERLLAERALRKEDEMQMYICCLLPRFLPLRWIWRYRMRHWQQLLRDECPSSVHLLSTDEWSAGFHDRMGIHDDGRAYAMMIRNDGEILWASHDAFQEHLQEKDMVRIIKEEVQWRQDNQQALLGQAAQGTLAAPEESAEAAAVAPVDDVVQSSGKDKLA</sequence>
<organism evidence="2">
    <name type="scientific">Noctiluca scintillans</name>
    <name type="common">Sea sparkle</name>
    <name type="synonym">Red tide dinoflagellate</name>
    <dbReference type="NCBI Taxonomy" id="2966"/>
    <lineage>
        <taxon>Eukaryota</taxon>
        <taxon>Sar</taxon>
        <taxon>Alveolata</taxon>
        <taxon>Dinophyceae</taxon>
        <taxon>Noctilucales</taxon>
        <taxon>Noctilucaceae</taxon>
        <taxon>Noctiluca</taxon>
    </lineage>
</organism>
<evidence type="ECO:0000313" key="2">
    <source>
        <dbReference type="EMBL" id="CAD8851737.1"/>
    </source>
</evidence>
<gene>
    <name evidence="2" type="ORF">NSCI0253_LOCUS26087</name>
</gene>
<name>A0A7S1AEU3_NOCSC</name>
<feature type="region of interest" description="Disordered" evidence="1">
    <location>
        <begin position="208"/>
        <end position="228"/>
    </location>
</feature>
<protein>
    <submittedName>
        <fullName evidence="2">Uncharacterized protein</fullName>
    </submittedName>
</protein>
<dbReference type="EMBL" id="HBFQ01037011">
    <property type="protein sequence ID" value="CAD8851737.1"/>
    <property type="molecule type" value="Transcribed_RNA"/>
</dbReference>
<accession>A0A7S1AEU3</accession>
<evidence type="ECO:0000256" key="1">
    <source>
        <dbReference type="SAM" id="MobiDB-lite"/>
    </source>
</evidence>
<dbReference type="AlphaFoldDB" id="A0A7S1AEU3"/>
<proteinExistence type="predicted"/>
<feature type="compositionally biased region" description="Low complexity" evidence="1">
    <location>
        <begin position="208"/>
        <end position="219"/>
    </location>
</feature>